<dbReference type="SUPFAM" id="SSF51197">
    <property type="entry name" value="Clavaminate synthase-like"/>
    <property type="match status" value="1"/>
</dbReference>
<dbReference type="Proteomes" id="UP000624279">
    <property type="component" value="Unassembled WGS sequence"/>
</dbReference>
<accession>A0ABR6Y6W8</accession>
<dbReference type="Pfam" id="PF05721">
    <property type="entry name" value="PhyH"/>
    <property type="match status" value="1"/>
</dbReference>
<dbReference type="EMBL" id="JACOGA010000002">
    <property type="protein sequence ID" value="MBC3872360.1"/>
    <property type="molecule type" value="Genomic_DNA"/>
</dbReference>
<name>A0ABR6Y6W8_9BURK</name>
<dbReference type="Gene3D" id="2.60.120.620">
    <property type="entry name" value="q2cbj1_9rhob like domain"/>
    <property type="match status" value="1"/>
</dbReference>
<gene>
    <name evidence="1" type="ORF">H8K55_02070</name>
</gene>
<proteinExistence type="predicted"/>
<dbReference type="GO" id="GO:0051213">
    <property type="term" value="F:dioxygenase activity"/>
    <property type="evidence" value="ECO:0007669"/>
    <property type="project" value="UniProtKB-KW"/>
</dbReference>
<organism evidence="1 2">
    <name type="scientific">Undibacterium flavidum</name>
    <dbReference type="NCBI Taxonomy" id="2762297"/>
    <lineage>
        <taxon>Bacteria</taxon>
        <taxon>Pseudomonadati</taxon>
        <taxon>Pseudomonadota</taxon>
        <taxon>Betaproteobacteria</taxon>
        <taxon>Burkholderiales</taxon>
        <taxon>Oxalobacteraceae</taxon>
        <taxon>Undibacterium</taxon>
    </lineage>
</organism>
<reference evidence="1 2" key="1">
    <citation type="submission" date="2020-08" db="EMBL/GenBank/DDBJ databases">
        <title>Novel species isolated from subtropical streams in China.</title>
        <authorList>
            <person name="Lu H."/>
        </authorList>
    </citation>
    <scope>NUCLEOTIDE SEQUENCE [LARGE SCALE GENOMIC DNA]</scope>
    <source>
        <strain evidence="1 2">LX15W</strain>
    </source>
</reference>
<evidence type="ECO:0000313" key="1">
    <source>
        <dbReference type="EMBL" id="MBC3872360.1"/>
    </source>
</evidence>
<keyword evidence="2" id="KW-1185">Reference proteome</keyword>
<dbReference type="RefSeq" id="WP_186940375.1">
    <property type="nucleotide sequence ID" value="NZ_JACOGA010000002.1"/>
</dbReference>
<dbReference type="InterPro" id="IPR008775">
    <property type="entry name" value="Phytyl_CoA_dOase-like"/>
</dbReference>
<evidence type="ECO:0000313" key="2">
    <source>
        <dbReference type="Proteomes" id="UP000624279"/>
    </source>
</evidence>
<protein>
    <submittedName>
        <fullName evidence="1">Phytanoyl-CoA dioxygenase family protein</fullName>
    </submittedName>
</protein>
<sequence>MHDDTLIQNSVTGNPVDANPILRPEWWQNLAPSLSLSNSPYAAVKPLVMDAGSESAIRQLILQEGYVQGSVGQWKLPLTDMVNVVVKLKGAGLMPVFALAYEEFWLLAHQLGNVVNTLLGGEYYMLPDFWMWHVDPQKDESGWKPHRDKSYGSLLADGMPKSVTLWIPLTAATTLNGCMYVVPADRDPTYGTPNDKDWRFEYQDVRALPAVPGDFFVWNQAVLHWGSHASPRGGAARVSIAFEFQRKDIPPMNSPLIQAGTIPNFAQRMNLIGKQVLQYKHMYPLSPELAAIANAMAIAPNTTPFLHMNNSHK</sequence>
<comment type="caution">
    <text evidence="1">The sequence shown here is derived from an EMBL/GenBank/DDBJ whole genome shotgun (WGS) entry which is preliminary data.</text>
</comment>
<keyword evidence="1" id="KW-0223">Dioxygenase</keyword>
<keyword evidence="1" id="KW-0560">Oxidoreductase</keyword>